<organism evidence="3 4">
    <name type="scientific">Chaetoceros tenuissimus</name>
    <dbReference type="NCBI Taxonomy" id="426638"/>
    <lineage>
        <taxon>Eukaryota</taxon>
        <taxon>Sar</taxon>
        <taxon>Stramenopiles</taxon>
        <taxon>Ochrophyta</taxon>
        <taxon>Bacillariophyta</taxon>
        <taxon>Coscinodiscophyceae</taxon>
        <taxon>Chaetocerotophycidae</taxon>
        <taxon>Chaetocerotales</taxon>
        <taxon>Chaetocerotaceae</taxon>
        <taxon>Chaetoceros</taxon>
    </lineage>
</organism>
<keyword evidence="4" id="KW-1185">Reference proteome</keyword>
<gene>
    <name evidence="3" type="ORF">CTEN210_00490</name>
</gene>
<dbReference type="InterPro" id="IPR008979">
    <property type="entry name" value="Galactose-bd-like_sf"/>
</dbReference>
<evidence type="ECO:0000313" key="3">
    <source>
        <dbReference type="EMBL" id="GFH44016.1"/>
    </source>
</evidence>
<evidence type="ECO:0000313" key="4">
    <source>
        <dbReference type="Proteomes" id="UP001054902"/>
    </source>
</evidence>
<dbReference type="InterPro" id="IPR035992">
    <property type="entry name" value="Ricin_B-like_lectins"/>
</dbReference>
<dbReference type="SUPFAM" id="SSF56436">
    <property type="entry name" value="C-type lectin-like"/>
    <property type="match status" value="2"/>
</dbReference>
<dbReference type="InterPro" id="IPR000772">
    <property type="entry name" value="Ricin_B_lectin"/>
</dbReference>
<dbReference type="Gene3D" id="2.80.10.50">
    <property type="match status" value="2"/>
</dbReference>
<dbReference type="PANTHER" id="PTHR22803">
    <property type="entry name" value="MANNOSE, PHOSPHOLIPASE, LECTIN RECEPTOR RELATED"/>
    <property type="match status" value="1"/>
</dbReference>
<accession>A0AAD3CFT4</accession>
<evidence type="ECO:0000259" key="2">
    <source>
        <dbReference type="PROSITE" id="PS50041"/>
    </source>
</evidence>
<dbReference type="EMBL" id="BLLK01000019">
    <property type="protein sequence ID" value="GFH44016.1"/>
    <property type="molecule type" value="Genomic_DNA"/>
</dbReference>
<sequence>MIEDRPFEDHLENGLRDEWGDVFDNSVIPTDCNNELVTRNLLLDFCRVFAKRHFENSGLEGLHYISLDKYYCSHSQDLEKVAVGLETFLTECSDKKSQYILFQDDKNINNKTAFDIDDPNWKNIPDREITVLRNGILSHMSDETCVSPIFNGELFDLTTQCDLNDEWRFLTFYGNGEIISTQTDKCLTHYRPNDEAEFISGFLPCNGEAHQRWIWEERGAFRIELDAEWEGKRYITPHDCSTNTHFFLSDLVWFADRQYFQWDSNGRISNQYCEENGEPKYLTVDANENCEDAEIHFSNDEGVTNLAQQWTIDPSRRIVSKKCPNLMVSATREAESTTMAATNVVALSSRTSLQYWKFDESPALAKFHLKQKTSSKHLSIYSCENGASVFLSNDEEDEFKYFYWDSNKEILFSGLCPNMVIEVADNSCLGGTKIHLRHVNEADDDESLRQKWRLDDDNRLISKLDCSEVGVDANLHLEIDSDTIARAYNYADGDGGDSSDWEFIYDDSKFRIESIQYSDKFITLSSCEDDATIHTEGALSSGMQYFVWDSLGELASIACPGRVLTVKDCETEAVVSSRWNGGEHQRWAQDSSGRIINEECGTVLDAQGIDQDVEVNDLKVKLHELPGKLLFTVGLKITDCDQVTEDGDPSLLYWGPKGELFINGCEDKFIQVIKNPSCPPSNGPPATQDGVDVEINVLDEPEQVLEVGSFTDGAEHPYVCLNKSSMSKGDHYNKAKSHDGLMMKILSMDQNNKLRGILSENGVRTAWINGNDITHDTRYGGKFKYDDEDTEFTFDNWIRGEPNDYKSNEDCAEYQRSGYWNDRNCADRLPALYNIPKDSIADIADNNIVCYNFADFIVESQTWYLDSDNKIKNRGCPNTEIGSGDWKFRSDIIPKFRIQNVVENEETDEDSMTDRKRVFTADANCGSLLTVEDISLAKGDSQYFTLNTDGFIENVACPGKVLDIRWGSCTENNSIILYSRHGGPNQKWIVDFEGRIISVHCRGKALGSTKSSDPNSVGRLQLQSVSQDLSMIQKWNFLSEFRIEYLSKYVSSDGCDEGAAIILDDTEEEDYQTFIYDSMDGRLHSASCQNMVIELKDSNICDGNGEVINLLKLAAVNNDSGLNGRKLYQKWWTLNPFESTTDINYICLDKNREPNNGGINLAKIRSKRDNDMFTAFYMHHGVLGDYPWIAGSDSMQENTFLFEDGSPMTYFNWASGEPNDYWASEDCIQMWAPAGTWNDRNCGSELASLSSSLTDASNGNLKICEKPCTLADVFQESTQFWKYKYSYNLDEAPNSYFGVKISDPPAFIVNIDTKECLAMTAVEAEDSENGLRNVIEMVDCEVNPNLNLWFFTDTGEKPPHSLDLETKYCAGNNVPLQFRRGNNVTAYSASYDGSYERANDSTEIQTYRRQDHSGGVHVDEHYEITLYGNTWKTYKLSEPITLTKYTKLSFDLALYEEAHNHAICFDEDNNLDTFGYRYRRCLQVAGTMSSTWDTVLKINLALKKPTTSSKTVLYGPSENAVDGDKDQHWKNEDINSIAEMERDGEQMPWWEVDLEGFFKIDEVVIYPRLDSEILDSFKVSIFSDAGLEKNTTITFNGDPIKFIKFNATYGSRVKIESVNEISENALSLAEVQVFGSIAQLGQKETFDVPLGDMLQDNIDVNYIAFVQDSDEDAFVGKSSFSNIHLYNKSPEGISDFFFSKSVVTESIRRGMFTENYIDANENDRGIPYQGVPIPTLPEPLNYAKMSNGKLKDIKFGRSGQLKECFLHKVEYKRRSWWKVDLLKIRQSNQRCGVSPPKSCQRCSGSDEDDKPQRDAYPCIIDQQDVYNRFKNDYISDCNGGVGDSPDIERREVQQDFFKRGWQRMVPRNSNKNAVVDGKLYTCNGNENIFESDTDYTLEFNENFAIDRIEIYTKKRFENSLSDLKIELDGTALDEEELIDTVVPSYSWWRFFDPYQKLVYNGDLSKQAKTLKISKPEGTKLILCEIEVYGHPIGKDLSEGVAHFDNNKLLLSNIGLDHSITNVKVSNIGEINEVKMQIFSSDLDLPPSEEKPQRKSVGGEVVFDLPNGEQGNTIELKVDDKKASFPLDTNVRIVGNVIEPKHYIWSHKGGDNGDDSAYVLISPSDSTVSFSDESINAIQGIDPTAISYHGSCLAYTDAARRNTLTLRKLDERTMKEIYSTTLQRARARGFAVHDRDGVCTIAFPVTQGIEIAEIAQLENSNSFAAVSKYIPIPTGASGETFGHQIAFTGEGAVLMVGDQDAEGLTALGVNVPGAGALHFFHKKVDDWFKIEENIYGLNSEFNFGSHGIFIGYKEDTLTLEVIAKDTLNDVEKYHLNAKCFVPHSVAKSDNVLDPFDLTCYCKDGFLSTTGGNKLDTEDAFCTPCSHASDITITHDSLVLTLPKADYNSATEVKFYHYVDEVKTEIGQEDVLSTKYTSPSGDPVFAFSQLDPSAQYSIDFELPIGGLKTFHSCSLITSCSCSSKNEVTGMIETTGRPTNFEVFQDNGHIMFTFVDNSLCDEAYSFERFDEVNEFMSPFVGKGISFTDDYVHTSETDCGTLAAPGNVLSDDLKISRLKVGKLYDYCVRAVKKSSHMLHMNYEGESIKLTSSVPNCVSHMVLWEAVIDGLVTTAPNSGSLPIKEVAIHYELLDPLHQPIDCEGCSGEVKSGEGGEFEIHIKSAHPRFVDSEDTQFPIRLKYSKSTFVHKNGVDKEIKHEFLCNNGVDICDAEEGSIEFLTHLQLGKKLHIYDDTSVPFSGSIVYYETEFAGSSGCPVVEAEVCLMHNTSVGIEEELVCTETDGEGMYVAPVVIGSVVQAVDVVFHSHSFVQHPQNDADYEKGIHIEEDGLYIGNDFVDIATSNLFVEGMLFVIFLEIFVLAKNSNKNGLNLKVAGGYCNYDLGESIITVNIMGCEWSKEITQSEYRAVHQSLPAAILEVQVTDVRNDIGDSREYIKDAFQDPPIIRTKDLRDISDYAKDIEKGEEEEIEGDSGTAQDSVKDDTGDPNEALDEEKTVRFQYDGILDIDMEFFTLENGKETALTQSTACYKSSLDDDTNSFYVIDSNRIFIVRAFLNFLIIPEENKRCYEVRDDQYKVVITSNVGLDTNPGSEEYIRGLSTEQRQLLSLCSNIPIKNETTGETSASGPCVVDVVMTELENSGGDIKRKAQAEYSLATGRPNPFGSFTKRIFFSVSGATADLQHKTEFFIQGTYKKGPGNSFALPTHKPLMIIRDPPGGNSYAKYSNVVTTIKSVSDHHQVSSSGGLGLGLSAQAGINTQACVGAGGGIMGVIALTCMEAGEGEASGKLNLGTSLDTDLFNADTETTNSFSTTWSYTTSSHPARAGAESDVFVVPNLNVVYTEVYQVYWNSTDCKPSLVPKIDTAPIEYEFPTVFEFDVGQNANNEPALSFYSRMHLELVKIPELEKGISSLERIADREDEEEEKLVVLNNSLDGWRNTLEMDRVAKEKAIKEKGSISDWFTDPNDNVIDDVLVRDIPSDESDGWRLMFERRDLPSYNAPARGHSSTTRYYTSSILFFPHWKIENIKLFAKGERIDTTDGTPIQEGGGEPTRAFSGGVWTDDSQTLPNELYVGVTKLPLHYAVDKVEFHYETKIDDEGRDWKNRKIEKIILQRIVNDNWEDFVELSLKNQDGPEYIFENLAPEKEDEYADLKEDIEIGADGDEFKPQYAGLVPEKFIGKAEFLPSGKKILGVKSELEGRKTIKNAKRVQFAGDAGMLKISMSKDAMASFSGQNCNAAGLIAGAAVGLSFAPLTPFAAAGAMVGNAINGCNYALDLSASTGDWGLVGEVFSVGTEAKFNADFSLVIKHSSVKSEAKETETSITFGLGDPNEGDEFVVDIYHDPIYHNFVFNTVAGRSRCRYEEGTIAIEQPDIKIVSYPSQYIFPDDSMEFEVDFTNIGEHESQFLISQDVGDDGSFLKTMLDNTFSLSYYGTQVFLHKEKTMRRKLRVYRGPDEYTFKPVQLTLKSKCEQDMEYLIKTVTVPLYNSVDNNGTQSLKWLEPCPKIEWASNIKRDRKFLLNTKSEDQDFLPVVVFNPSASKSKTLKSLVGNRLEHVFLLYREQGENTWRNAKNESLLDVDFAQDPVEEDFFGYAKADWLVGNGLLADGTYEIVVESRCTDVGGPEDFSFNREEIITGVIDLSNPEQYGQALPLREEIIVGEEIKIVFTENLDCNTPLSFDIELRVPTLDKPLNKREGLFVICEGRTISVQVDLTVGIDPEQILGQPFEIEIGAIGKTGLGEIRDVNGNPTVKEKGNIKFSRRFGMLDLSKASTSFDFEMRNLICTEKNIDELIQDATSAISSRLDGTPSDAIQVKSVHCHDVNTAVASVKLNPMRGDSNESLGKNSDRRLKENMNSFNLFKQIQSADVAGENGRRLSAMAQANLFKSVRIIPHSDDMKKFVTKESDRKEEEFLYYLSSLKSNGHGHYSKDSRDLAETVNHDGTTIEDAVENTNVEDSQMMKGIDALQRQLEQKKVDEISALKRELEKEKEEDRRHEDERMAKMEKEKEEDRRLEDERMAELMRELKESRSEDMKSMFMFQVGMVVLGCVATGLAIYIHFTRARKASDSTNSLIRCVVSTSCEWKRELRPQTEVKEAHNGVPAAVLEVEILQIKESDTDNIIQHITDSFRDPLVIRTIDLKSVGVAESKLSQAERGRFPSSSGISTDYYQNSNLANQDDREDEKVWFQYDGTLILTVDVETDEKLPSCGIPLDVNANSFHILPYMTTFNSRVVLEETDKTFLAACSNVAPPGGTASGPCLFNITHNDAGRNAKAEVYLATGRPNPVGTHTRNVFISVTGGTESPQHKAAFFIDGLFSKGSGNSFALPTHEPIMIIRDPPGGGSYASYQNIVTTAKVITVSDKTSSTGGFGLTLRYGLETEMEHCLGLGGVMACNDLSSNRNFIETPLKIGMGTDFRNKDYSKSTTFSTTWSYTTSETPARAGAESDVFVTPNLNVKYEVVDIIEWNHTKCEPIRNETTNEFPSNIAFDVKAPENKPALSFYSRYHIKTFKIPELEDSIASQIEIVNKVQSLIDRNSEENLCCSVGNGYCKGIKQTNEDGSNAEGRLCEQKDLEEERKQLQVVNTSATSWKNVLINSTQTNGNSITNWFNKDKIKTETQDQFKEHSSALAPDIGDSGSYTYTLSDTSFESFTRQNCAGLYPILGAGIATGAGALIGGATVGTAFGGFSGVLAAVGAGMGATAFIPIAASASIISNAIAGCNYVLDLSASMGDTEYDGALFSAYIGGKSSFDFAIQVEHTSTESGSREEETSVSFTLSDPDDGDEFVVDVLHDPRYNSIMFKTVSAISRCVFEENTIAGEDPGAKITSYPSSFIFPSEPMTFEVEFSNLGEYSSTTYFLIAQDRDSKGAVPMVKVDNGFQITESGYVIGMNKDQTIRKQISVFRGNGYNFEPVQLVFKSKCEDGMANVKKTVTIPLSNSNTGNGTQALKWVEPCPTVSWAGELKREKRFVLNTLSNNPNKIPVTIFNPVAGTGVKFTNMADTGRLTNIFIRYRKLGSVDWKYAYTLNDENELVKVDYIQDPDIEDDYGYLTLEWNLKAGNVAEGSYEIAAETQCTDIGGPSEFLSYRETPIKGVLDWTRPEQYGKPLPLRNDIIVGEEIAVVFSEPLDCSFPFSFDMKVTIFMNEPELKTLELDKDNLKVICEGRKIGFQLDLDFGLEPSRLIGMKFEVEIGQIGPNSVSVIKDVNGNPMDLLKGNVKFEKRFGPRREV</sequence>
<dbReference type="Gene3D" id="3.10.100.10">
    <property type="entry name" value="Mannose-Binding Protein A, subunit A"/>
    <property type="match status" value="2"/>
</dbReference>
<feature type="region of interest" description="Disordered" evidence="1">
    <location>
        <begin position="1793"/>
        <end position="1814"/>
    </location>
</feature>
<dbReference type="Pfam" id="PF00652">
    <property type="entry name" value="Ricin_B_lectin"/>
    <property type="match status" value="1"/>
</dbReference>
<dbReference type="Proteomes" id="UP001054902">
    <property type="component" value="Unassembled WGS sequence"/>
</dbReference>
<dbReference type="Pfam" id="PF22633">
    <property type="entry name" value="F5_F8_type_C_2"/>
    <property type="match status" value="1"/>
</dbReference>
<dbReference type="SMART" id="SM00458">
    <property type="entry name" value="RICIN"/>
    <property type="match status" value="2"/>
</dbReference>
<feature type="region of interest" description="Disordered" evidence="1">
    <location>
        <begin position="4496"/>
        <end position="4524"/>
    </location>
</feature>
<feature type="domain" description="C-type lectin" evidence="2">
    <location>
        <begin position="742"/>
        <end position="834"/>
    </location>
</feature>
<feature type="region of interest" description="Disordered" evidence="1">
    <location>
        <begin position="3551"/>
        <end position="3570"/>
    </location>
</feature>
<dbReference type="InterPro" id="IPR050111">
    <property type="entry name" value="C-type_lectin/snaclec_domain"/>
</dbReference>
<feature type="domain" description="C-type lectin" evidence="2">
    <location>
        <begin position="1142"/>
        <end position="1251"/>
    </location>
</feature>
<dbReference type="PROSITE" id="PS50231">
    <property type="entry name" value="RICIN_B_LECTIN"/>
    <property type="match status" value="3"/>
</dbReference>
<proteinExistence type="predicted"/>
<dbReference type="InterPro" id="IPR016187">
    <property type="entry name" value="CTDL_fold"/>
</dbReference>
<evidence type="ECO:0000256" key="1">
    <source>
        <dbReference type="SAM" id="MobiDB-lite"/>
    </source>
</evidence>
<name>A0AAD3CFT4_9STRA</name>
<dbReference type="CDD" id="cd00161">
    <property type="entry name" value="beta-trefoil_Ricin-like"/>
    <property type="match status" value="1"/>
</dbReference>
<dbReference type="SUPFAM" id="SSF50370">
    <property type="entry name" value="Ricin B-like lectins"/>
    <property type="match status" value="4"/>
</dbReference>
<dbReference type="PROSITE" id="PS50041">
    <property type="entry name" value="C_TYPE_LECTIN_2"/>
    <property type="match status" value="2"/>
</dbReference>
<protein>
    <recommendedName>
        <fullName evidence="2">C-type lectin domain-containing protein</fullName>
    </recommendedName>
</protein>
<comment type="caution">
    <text evidence="3">The sequence shown here is derived from an EMBL/GenBank/DDBJ whole genome shotgun (WGS) entry which is preliminary data.</text>
</comment>
<dbReference type="SUPFAM" id="SSF49785">
    <property type="entry name" value="Galactose-binding domain-like"/>
    <property type="match status" value="1"/>
</dbReference>
<feature type="region of interest" description="Disordered" evidence="1">
    <location>
        <begin position="2978"/>
        <end position="3008"/>
    </location>
</feature>
<reference evidence="3 4" key="1">
    <citation type="journal article" date="2021" name="Sci. Rep.">
        <title>The genome of the diatom Chaetoceros tenuissimus carries an ancient integrated fragment of an extant virus.</title>
        <authorList>
            <person name="Hongo Y."/>
            <person name="Kimura K."/>
            <person name="Takaki Y."/>
            <person name="Yoshida Y."/>
            <person name="Baba S."/>
            <person name="Kobayashi G."/>
            <person name="Nagasaki K."/>
            <person name="Hano T."/>
            <person name="Tomaru Y."/>
        </authorList>
    </citation>
    <scope>NUCLEOTIDE SEQUENCE [LARGE SCALE GENOMIC DNA]</scope>
    <source>
        <strain evidence="3 4">NIES-3715</strain>
    </source>
</reference>
<dbReference type="InterPro" id="IPR001304">
    <property type="entry name" value="C-type_lectin-like"/>
</dbReference>
<dbReference type="CDD" id="cd00037">
    <property type="entry name" value="CLECT"/>
    <property type="match status" value="1"/>
</dbReference>
<dbReference type="Gene3D" id="2.60.120.260">
    <property type="entry name" value="Galactose-binding domain-like"/>
    <property type="match status" value="1"/>
</dbReference>
<dbReference type="InterPro" id="IPR016186">
    <property type="entry name" value="C-type_lectin-like/link_sf"/>
</dbReference>
<dbReference type="SMART" id="SM00034">
    <property type="entry name" value="CLECT"/>
    <property type="match status" value="2"/>
</dbReference>
<dbReference type="Pfam" id="PF00059">
    <property type="entry name" value="Lectin_C"/>
    <property type="match status" value="2"/>
</dbReference>